<gene>
    <name evidence="2" type="ORF">NCTC13184_03220</name>
</gene>
<sequence>MRKAATESGSGASCSVLTCPALVTKVPEVLTSGLPEPASGCPSASIAAQSRRMRSSGSA</sequence>
<evidence type="ECO:0000313" key="2">
    <source>
        <dbReference type="EMBL" id="SUA44700.1"/>
    </source>
</evidence>
<evidence type="ECO:0000313" key="3">
    <source>
        <dbReference type="Proteomes" id="UP000255082"/>
    </source>
</evidence>
<organism evidence="2 3">
    <name type="scientific">Nocardia africana</name>
    <dbReference type="NCBI Taxonomy" id="134964"/>
    <lineage>
        <taxon>Bacteria</taxon>
        <taxon>Bacillati</taxon>
        <taxon>Actinomycetota</taxon>
        <taxon>Actinomycetes</taxon>
        <taxon>Mycobacteriales</taxon>
        <taxon>Nocardiaceae</taxon>
        <taxon>Nocardia</taxon>
    </lineage>
</organism>
<feature type="region of interest" description="Disordered" evidence="1">
    <location>
        <begin position="32"/>
        <end position="59"/>
    </location>
</feature>
<dbReference type="EMBL" id="UGRU01000001">
    <property type="protein sequence ID" value="SUA44700.1"/>
    <property type="molecule type" value="Genomic_DNA"/>
</dbReference>
<dbReference type="Proteomes" id="UP000255082">
    <property type="component" value="Unassembled WGS sequence"/>
</dbReference>
<protein>
    <submittedName>
        <fullName evidence="2">Uncharacterized protein</fullName>
    </submittedName>
</protein>
<reference evidence="2 3" key="1">
    <citation type="submission" date="2018-06" db="EMBL/GenBank/DDBJ databases">
        <authorList>
            <consortium name="Pathogen Informatics"/>
            <person name="Doyle S."/>
        </authorList>
    </citation>
    <scope>NUCLEOTIDE SEQUENCE [LARGE SCALE GENOMIC DNA]</scope>
    <source>
        <strain evidence="2 3">NCTC13184</strain>
    </source>
</reference>
<dbReference type="AlphaFoldDB" id="A0A378WTQ5"/>
<name>A0A378WTQ5_9NOCA</name>
<evidence type="ECO:0000256" key="1">
    <source>
        <dbReference type="SAM" id="MobiDB-lite"/>
    </source>
</evidence>
<accession>A0A378WTQ5</accession>
<proteinExistence type="predicted"/>